<dbReference type="AlphaFoldDB" id="A0A3A3H2Y2"/>
<protein>
    <submittedName>
        <fullName evidence="1">Uncharacterized protein</fullName>
    </submittedName>
</protein>
<evidence type="ECO:0000313" key="1">
    <source>
        <dbReference type="EMBL" id="RJG25687.1"/>
    </source>
</evidence>
<sequence>MLFCIEKKMVMEPARKLIMLLGGWEALRCAALMEASVELPTLLGYNRGMNLVQLGQGGTGCR</sequence>
<accession>A0A3A3H2Y2</accession>
<dbReference type="Proteomes" id="UP000266177">
    <property type="component" value="Unassembled WGS sequence"/>
</dbReference>
<gene>
    <name evidence="1" type="ORF">DQX05_06320</name>
</gene>
<evidence type="ECO:0000313" key="2">
    <source>
        <dbReference type="Proteomes" id="UP000266177"/>
    </source>
</evidence>
<dbReference type="EMBL" id="QYZD01000003">
    <property type="protein sequence ID" value="RJG25687.1"/>
    <property type="molecule type" value="Genomic_DNA"/>
</dbReference>
<reference evidence="1 2" key="1">
    <citation type="submission" date="2018-09" db="EMBL/GenBank/DDBJ databases">
        <title>Paenibacillus SK2017-BO5.</title>
        <authorList>
            <person name="Piskunova J.V."/>
            <person name="Dubiley S.A."/>
            <person name="Severinov K.V."/>
        </authorList>
    </citation>
    <scope>NUCLEOTIDE SEQUENCE [LARGE SCALE GENOMIC DNA]</scope>
    <source>
        <strain evidence="1 2">BO5</strain>
    </source>
</reference>
<proteinExistence type="predicted"/>
<organism evidence="1 2">
    <name type="scientific">Paenibacillus thiaminolyticus</name>
    <name type="common">Bacillus thiaminolyticus</name>
    <dbReference type="NCBI Taxonomy" id="49283"/>
    <lineage>
        <taxon>Bacteria</taxon>
        <taxon>Bacillati</taxon>
        <taxon>Bacillota</taxon>
        <taxon>Bacilli</taxon>
        <taxon>Bacillales</taxon>
        <taxon>Paenibacillaceae</taxon>
        <taxon>Paenibacillus</taxon>
    </lineage>
</organism>
<comment type="caution">
    <text evidence="1">The sequence shown here is derived from an EMBL/GenBank/DDBJ whole genome shotgun (WGS) entry which is preliminary data.</text>
</comment>
<name>A0A3A3H2Y2_PANTH</name>